<dbReference type="KEGG" id="vg:13996726"/>
<evidence type="ECO:0000313" key="2">
    <source>
        <dbReference type="EMBL" id="AFU88509.1"/>
    </source>
</evidence>
<name>K4JT41_9CAUD</name>
<protein>
    <submittedName>
        <fullName evidence="2">Uncharacterized protein</fullName>
    </submittedName>
</protein>
<dbReference type="GeneID" id="13996726"/>
<dbReference type="Proteomes" id="UP000000460">
    <property type="component" value="Segment"/>
</dbReference>
<dbReference type="RefSeq" id="YP_006989924.1">
    <property type="nucleotide sequence ID" value="NC_019411.1"/>
</dbReference>
<proteinExistence type="predicted"/>
<feature type="region of interest" description="Disordered" evidence="1">
    <location>
        <begin position="134"/>
        <end position="209"/>
    </location>
</feature>
<sequence length="362" mass="39537">MRPLNGDLSKRQNHVVIVCRKCPAEDAIPITTRSPHIPAEFAARMFRKRGWAVGGSRTKDVCPACHGLAKAASQPPENQHDILLDAAVYTVSNALSKFEIIPEEEIVEPKPNPANASTTVGAALVEAAMVKSGLKAKSGRGDAERLRRVQSAMTPEQRSAATAKGHATRRERAAAKKAETAAKQGAASRRYWESMTPEERSQRQKNAARNRLIRQGKLAPDAPNPVSEIAPVPATAAAVATPVPLADPPRTATPAENRRIIEALDVHYNTIQQRYIGTWTDKKVAEDLSLPWAWVAEMRERVYGPERNEAAELAGAELKKQWEALGKLETDVLTAFDKFDEQIKTQRAALQKMATTLGVTLA</sequence>
<keyword evidence="3" id="KW-1185">Reference proteome</keyword>
<gene>
    <name evidence="2" type="ORF">CcrSwift_gp191</name>
</gene>
<organism evidence="2 3">
    <name type="scientific">Caulobacter phage CcrSwift</name>
    <dbReference type="NCBI Taxonomy" id="2927984"/>
    <lineage>
        <taxon>Viruses</taxon>
        <taxon>Duplodnaviria</taxon>
        <taxon>Heunggongvirae</taxon>
        <taxon>Uroviricota</taxon>
        <taxon>Caudoviricetes</taxon>
        <taxon>Jeanschmidtviridae</taxon>
        <taxon>Shapirovirus</taxon>
        <taxon>Shapirovirus swift</taxon>
    </lineage>
</organism>
<accession>K4JT41</accession>
<evidence type="ECO:0000313" key="3">
    <source>
        <dbReference type="Proteomes" id="UP000000460"/>
    </source>
</evidence>
<feature type="compositionally biased region" description="Polar residues" evidence="1">
    <location>
        <begin position="151"/>
        <end position="160"/>
    </location>
</feature>
<dbReference type="EMBL" id="JX100809">
    <property type="protein sequence ID" value="AFU88509.1"/>
    <property type="molecule type" value="Genomic_DNA"/>
</dbReference>
<evidence type="ECO:0000256" key="1">
    <source>
        <dbReference type="SAM" id="MobiDB-lite"/>
    </source>
</evidence>
<reference evidence="2 3" key="1">
    <citation type="journal article" date="2012" name="BMC Genomics">
        <title>The Caulobacter crescentus phage phiCbK: genomics of a canonical phage.</title>
        <authorList>
            <person name="Gill J.J."/>
            <person name="Berry J.D."/>
            <person name="Russell W.K."/>
            <person name="Lessor L."/>
            <person name="Escobar Garcia D.A."/>
            <person name="Hernandez D."/>
            <person name="Kane A."/>
            <person name="Keene J."/>
            <person name="Maddox M."/>
            <person name="Martin R."/>
            <person name="Mohan S."/>
            <person name="Thorn A.M."/>
            <person name="Russell D.H."/>
            <person name="Young R."/>
        </authorList>
    </citation>
    <scope>NUCLEOTIDE SEQUENCE [LARGE SCALE GENOMIC DNA]</scope>
</reference>
<feature type="compositionally biased region" description="Basic and acidic residues" evidence="1">
    <location>
        <begin position="168"/>
        <end position="180"/>
    </location>
</feature>